<feature type="compositionally biased region" description="Low complexity" evidence="2">
    <location>
        <begin position="53"/>
        <end position="66"/>
    </location>
</feature>
<protein>
    <submittedName>
        <fullName evidence="3">Uncharacterized protein</fullName>
    </submittedName>
</protein>
<evidence type="ECO:0000256" key="2">
    <source>
        <dbReference type="SAM" id="MobiDB-lite"/>
    </source>
</evidence>
<keyword evidence="4" id="KW-1185">Reference proteome</keyword>
<comment type="caution">
    <text evidence="3">The sequence shown here is derived from an EMBL/GenBank/DDBJ whole genome shotgun (WGS) entry which is preliminary data.</text>
</comment>
<feature type="compositionally biased region" description="Low complexity" evidence="2">
    <location>
        <begin position="92"/>
        <end position="132"/>
    </location>
</feature>
<feature type="compositionally biased region" description="Polar residues" evidence="2">
    <location>
        <begin position="28"/>
        <end position="45"/>
    </location>
</feature>
<dbReference type="EMBL" id="JAVLET010000004">
    <property type="protein sequence ID" value="KAL0471000.1"/>
    <property type="molecule type" value="Genomic_DNA"/>
</dbReference>
<evidence type="ECO:0000313" key="3">
    <source>
        <dbReference type="EMBL" id="KAL0471000.1"/>
    </source>
</evidence>
<sequence>MPRKTLGTPEKHRVSSESPRSPSFMRSLRTNAGSPSTSPSRNATRSPRPGSLAQAIAPPARAALSPCPSPDALGSSTSTPRGPRFMVTEGGTTTDTNTTTATTDPSSSSSSMRTSPSPIPAPKSTTPTPTTTEDLLKQKDDRIAHLELSYQRTLDALTNASSSSLSSFSSLTSTTAHELRLLRLEADALRAERDELRSDWNAAQQSLREHEDEIRDLRRQMRGLKEWVSNSTRAEATGAAQQASDEVLGAAMAKLGNELQNWVLVNFRRAKVKAEGLEGGRREELEKVVPMCEEILGMGGKIHLIQSVVSRLLVEMVFRAYFVGLTGEQERVVRETEGMLGEIVSTPESINQWRALTLSILKREADQKLQAETAAIIDVFVKKTNNLLDDIMEVDPKAIEARNQGLRHLVNGAIDMSRLLVVQKAIFKVNMPEILPHQRVLFDAATMEDIGGEDEESLSDREICCVTFPGIIKQGDESGGQLQWTNVIAKARVLCSPEE</sequence>
<reference evidence="3 4" key="1">
    <citation type="submission" date="2023-09" db="EMBL/GenBank/DDBJ databases">
        <title>Multi-omics analysis of a traditional fermented food reveals byproduct-associated fungal strains for waste-to-food upcycling.</title>
        <authorList>
            <consortium name="Lawrence Berkeley National Laboratory"/>
            <person name="Rekdal V.M."/>
            <person name="Villalobos-Escobedo J.M."/>
            <person name="Rodriguez-Valeron N."/>
            <person name="Garcia M.O."/>
            <person name="Vasquez D.P."/>
            <person name="Damayanti I."/>
            <person name="Sorensen P.M."/>
            <person name="Baidoo E.E."/>
            <person name="De Carvalho A.C."/>
            <person name="Riley R."/>
            <person name="Lipzen A."/>
            <person name="He G."/>
            <person name="Yan M."/>
            <person name="Haridas S."/>
            <person name="Daum C."/>
            <person name="Yoshinaga Y."/>
            <person name="Ng V."/>
            <person name="Grigoriev I.V."/>
            <person name="Munk R."/>
            <person name="Nuraida L."/>
            <person name="Wijaya C.H."/>
            <person name="Morales P.-C."/>
            <person name="Keasling J.D."/>
        </authorList>
    </citation>
    <scope>NUCLEOTIDE SEQUENCE [LARGE SCALE GENOMIC DNA]</scope>
    <source>
        <strain evidence="3 4">FGSC 2613</strain>
    </source>
</reference>
<feature type="region of interest" description="Disordered" evidence="2">
    <location>
        <begin position="1"/>
        <end position="134"/>
    </location>
</feature>
<accession>A0ABR3DEA3</accession>
<evidence type="ECO:0000313" key="4">
    <source>
        <dbReference type="Proteomes" id="UP001451303"/>
    </source>
</evidence>
<evidence type="ECO:0000256" key="1">
    <source>
        <dbReference type="SAM" id="Coils"/>
    </source>
</evidence>
<gene>
    <name evidence="3" type="ORF">QR685DRAFT_271034</name>
</gene>
<organism evidence="3 4">
    <name type="scientific">Neurospora intermedia</name>
    <dbReference type="NCBI Taxonomy" id="5142"/>
    <lineage>
        <taxon>Eukaryota</taxon>
        <taxon>Fungi</taxon>
        <taxon>Dikarya</taxon>
        <taxon>Ascomycota</taxon>
        <taxon>Pezizomycotina</taxon>
        <taxon>Sordariomycetes</taxon>
        <taxon>Sordariomycetidae</taxon>
        <taxon>Sordariales</taxon>
        <taxon>Sordariaceae</taxon>
        <taxon>Neurospora</taxon>
    </lineage>
</organism>
<keyword evidence="1" id="KW-0175">Coiled coil</keyword>
<name>A0ABR3DEA3_NEUIN</name>
<dbReference type="Proteomes" id="UP001451303">
    <property type="component" value="Unassembled WGS sequence"/>
</dbReference>
<feature type="coiled-coil region" evidence="1">
    <location>
        <begin position="179"/>
        <end position="227"/>
    </location>
</feature>
<proteinExistence type="predicted"/>